<organism evidence="3 4">
    <name type="scientific">Mortierella alpina</name>
    <name type="common">Oleaginous fungus</name>
    <name type="synonym">Mortierella renispora</name>
    <dbReference type="NCBI Taxonomy" id="64518"/>
    <lineage>
        <taxon>Eukaryota</taxon>
        <taxon>Fungi</taxon>
        <taxon>Fungi incertae sedis</taxon>
        <taxon>Mucoromycota</taxon>
        <taxon>Mortierellomycotina</taxon>
        <taxon>Mortierellomycetes</taxon>
        <taxon>Mortierellales</taxon>
        <taxon>Mortierellaceae</taxon>
        <taxon>Mortierella</taxon>
    </lineage>
</organism>
<proteinExistence type="predicted"/>
<dbReference type="Pfam" id="PF00248">
    <property type="entry name" value="Aldo_ket_red"/>
    <property type="match status" value="1"/>
</dbReference>
<name>A0A9P7ZVY2_MORAP</name>
<dbReference type="InterPro" id="IPR050523">
    <property type="entry name" value="AKR_Detox_Biosynth"/>
</dbReference>
<dbReference type="CDD" id="cd19075">
    <property type="entry name" value="AKR_AKR7A1-5"/>
    <property type="match status" value="1"/>
</dbReference>
<sequence>ALIRQFLLTMTLNTSHPRIILGAMTFGLESTDPATTACRVFGSKNVGPLLEKFHSYGHIEIDSARLYCGGDTERVLGQLPLENFKVATKVFPFSIGAHEAANLERSLRDALAALKSSKIDIFYLHAPDRTTPFEKTIEAVNNLYDEGLFERFGLSNFAAWEVAEICELCKHHGYVLPTVYQGSYNPIGRSIVPELLPCLKRYGMAFYAYSPLGAGLLSGKYSFEDEIIEGSRYDPKVCTKCIDLLGSALLSFRGRFWNRRNMEAVQLLAKAAQANKMTLVEAAWRWMKHHSGLDDNDGIVIGASSLTQLENNLLDLGKEPLPQAMIDAFDDAWLHVAATTTHYTIV</sequence>
<dbReference type="PANTHER" id="PTHR43364">
    <property type="entry name" value="NADH-SPECIFIC METHYLGLYOXAL REDUCTASE-RELATED"/>
    <property type="match status" value="1"/>
</dbReference>
<dbReference type="SUPFAM" id="SSF51430">
    <property type="entry name" value="NAD(P)-linked oxidoreductase"/>
    <property type="match status" value="1"/>
</dbReference>
<evidence type="ECO:0000313" key="4">
    <source>
        <dbReference type="Proteomes" id="UP000717515"/>
    </source>
</evidence>
<evidence type="ECO:0000259" key="2">
    <source>
        <dbReference type="Pfam" id="PF00248"/>
    </source>
</evidence>
<keyword evidence="1" id="KW-0560">Oxidoreductase</keyword>
<dbReference type="InterPro" id="IPR023210">
    <property type="entry name" value="NADP_OxRdtase_dom"/>
</dbReference>
<evidence type="ECO:0000256" key="1">
    <source>
        <dbReference type="ARBA" id="ARBA00023002"/>
    </source>
</evidence>
<accession>A0A9P7ZVY2</accession>
<gene>
    <name evidence="3" type="ORF">KVV02_008526</name>
</gene>
<dbReference type="GO" id="GO:0016491">
    <property type="term" value="F:oxidoreductase activity"/>
    <property type="evidence" value="ECO:0007669"/>
    <property type="project" value="UniProtKB-KW"/>
</dbReference>
<reference evidence="3" key="1">
    <citation type="submission" date="2021-07" db="EMBL/GenBank/DDBJ databases">
        <title>Draft genome of Mortierella alpina, strain LL118, isolated from an aspen leaf litter sample.</title>
        <authorList>
            <person name="Yang S."/>
            <person name="Vinatzer B.A."/>
        </authorList>
    </citation>
    <scope>NUCLEOTIDE SEQUENCE</scope>
    <source>
        <strain evidence="3">LL118</strain>
    </source>
</reference>
<dbReference type="EMBL" id="JAIFTL010000735">
    <property type="protein sequence ID" value="KAG9319068.1"/>
    <property type="molecule type" value="Genomic_DNA"/>
</dbReference>
<dbReference type="PANTHER" id="PTHR43364:SF4">
    <property type="entry name" value="NAD(P)-LINKED OXIDOREDUCTASE SUPERFAMILY PROTEIN"/>
    <property type="match status" value="1"/>
</dbReference>
<feature type="domain" description="NADP-dependent oxidoreductase" evidence="2">
    <location>
        <begin position="18"/>
        <end position="332"/>
    </location>
</feature>
<comment type="caution">
    <text evidence="3">The sequence shown here is derived from an EMBL/GenBank/DDBJ whole genome shotgun (WGS) entry which is preliminary data.</text>
</comment>
<dbReference type="Proteomes" id="UP000717515">
    <property type="component" value="Unassembled WGS sequence"/>
</dbReference>
<dbReference type="Gene3D" id="3.20.20.100">
    <property type="entry name" value="NADP-dependent oxidoreductase domain"/>
    <property type="match status" value="1"/>
</dbReference>
<protein>
    <recommendedName>
        <fullName evidence="2">NADP-dependent oxidoreductase domain-containing protein</fullName>
    </recommendedName>
</protein>
<feature type="non-terminal residue" evidence="3">
    <location>
        <position position="1"/>
    </location>
</feature>
<dbReference type="InterPro" id="IPR036812">
    <property type="entry name" value="NAD(P)_OxRdtase_dom_sf"/>
</dbReference>
<evidence type="ECO:0000313" key="3">
    <source>
        <dbReference type="EMBL" id="KAG9319068.1"/>
    </source>
</evidence>
<dbReference type="AlphaFoldDB" id="A0A9P7ZVY2"/>